<evidence type="ECO:0000313" key="3">
    <source>
        <dbReference type="EMBL" id="TFK25550.1"/>
    </source>
</evidence>
<evidence type="ECO:0000259" key="2">
    <source>
        <dbReference type="SMART" id="SM00225"/>
    </source>
</evidence>
<name>A0A5C3KZC1_COPMA</name>
<reference evidence="3 4" key="1">
    <citation type="journal article" date="2019" name="Nat. Ecol. Evol.">
        <title>Megaphylogeny resolves global patterns of mushroom evolution.</title>
        <authorList>
            <person name="Varga T."/>
            <person name="Krizsan K."/>
            <person name="Foldi C."/>
            <person name="Dima B."/>
            <person name="Sanchez-Garcia M."/>
            <person name="Sanchez-Ramirez S."/>
            <person name="Szollosi G.J."/>
            <person name="Szarkandi J.G."/>
            <person name="Papp V."/>
            <person name="Albert L."/>
            <person name="Andreopoulos W."/>
            <person name="Angelini C."/>
            <person name="Antonin V."/>
            <person name="Barry K.W."/>
            <person name="Bougher N.L."/>
            <person name="Buchanan P."/>
            <person name="Buyck B."/>
            <person name="Bense V."/>
            <person name="Catcheside P."/>
            <person name="Chovatia M."/>
            <person name="Cooper J."/>
            <person name="Damon W."/>
            <person name="Desjardin D."/>
            <person name="Finy P."/>
            <person name="Geml J."/>
            <person name="Haridas S."/>
            <person name="Hughes K."/>
            <person name="Justo A."/>
            <person name="Karasinski D."/>
            <person name="Kautmanova I."/>
            <person name="Kiss B."/>
            <person name="Kocsube S."/>
            <person name="Kotiranta H."/>
            <person name="LaButti K.M."/>
            <person name="Lechner B.E."/>
            <person name="Liimatainen K."/>
            <person name="Lipzen A."/>
            <person name="Lukacs Z."/>
            <person name="Mihaltcheva S."/>
            <person name="Morgado L.N."/>
            <person name="Niskanen T."/>
            <person name="Noordeloos M.E."/>
            <person name="Ohm R.A."/>
            <person name="Ortiz-Santana B."/>
            <person name="Ovrebo C."/>
            <person name="Racz N."/>
            <person name="Riley R."/>
            <person name="Savchenko A."/>
            <person name="Shiryaev A."/>
            <person name="Soop K."/>
            <person name="Spirin V."/>
            <person name="Szebenyi C."/>
            <person name="Tomsovsky M."/>
            <person name="Tulloss R.E."/>
            <person name="Uehling J."/>
            <person name="Grigoriev I.V."/>
            <person name="Vagvolgyi C."/>
            <person name="Papp T."/>
            <person name="Martin F.M."/>
            <person name="Miettinen O."/>
            <person name="Hibbett D.S."/>
            <person name="Nagy L.G."/>
        </authorList>
    </citation>
    <scope>NUCLEOTIDE SEQUENCE [LARGE SCALE GENOMIC DNA]</scope>
    <source>
        <strain evidence="3 4">CBS 121175</strain>
    </source>
</reference>
<dbReference type="AlphaFoldDB" id="A0A5C3KZC1"/>
<dbReference type="STRING" id="230819.A0A5C3KZC1"/>
<dbReference type="OrthoDB" id="3238622at2759"/>
<dbReference type="Proteomes" id="UP000307440">
    <property type="component" value="Unassembled WGS sequence"/>
</dbReference>
<feature type="compositionally biased region" description="Polar residues" evidence="1">
    <location>
        <begin position="1"/>
        <end position="13"/>
    </location>
</feature>
<feature type="domain" description="BTB" evidence="2">
    <location>
        <begin position="43"/>
        <end position="138"/>
    </location>
</feature>
<dbReference type="Gene3D" id="3.30.710.10">
    <property type="entry name" value="Potassium Channel Kv1.1, Chain A"/>
    <property type="match status" value="1"/>
</dbReference>
<accession>A0A5C3KZC1</accession>
<evidence type="ECO:0000313" key="4">
    <source>
        <dbReference type="Proteomes" id="UP000307440"/>
    </source>
</evidence>
<feature type="region of interest" description="Disordered" evidence="1">
    <location>
        <begin position="1"/>
        <end position="35"/>
    </location>
</feature>
<feature type="compositionally biased region" description="Low complexity" evidence="1">
    <location>
        <begin position="14"/>
        <end position="29"/>
    </location>
</feature>
<evidence type="ECO:0000256" key="1">
    <source>
        <dbReference type="SAM" id="MobiDB-lite"/>
    </source>
</evidence>
<dbReference type="InterPro" id="IPR011333">
    <property type="entry name" value="SKP1/BTB/POZ_sf"/>
</dbReference>
<gene>
    <name evidence="3" type="ORF">FA15DRAFT_590263</name>
</gene>
<dbReference type="InterPro" id="IPR000210">
    <property type="entry name" value="BTB/POZ_dom"/>
</dbReference>
<proteinExistence type="predicted"/>
<dbReference type="EMBL" id="ML210185">
    <property type="protein sequence ID" value="TFK25550.1"/>
    <property type="molecule type" value="Genomic_DNA"/>
</dbReference>
<dbReference type="SMART" id="SM00225">
    <property type="entry name" value="BTB"/>
    <property type="match status" value="1"/>
</dbReference>
<sequence length="299" mass="33591">MQSTQYSISSTSDATSRGGPSSAGPSTPSQKFNFHPDFSDQDGDVVLASKDCTMMFRTHSYTLKTTSGFFRSIDVPKPSEVVYLNDRADVLEHLLRMVSGKPLLPLESSSVEAVLHAAETYEMPGPMSIIRLAVTTAPLADNPLQMYAICTRYDWEKEAKLFSARSLSCNLHDPGHRATLERLSASALLDIFALHHTRRECLKKRLNDSPFVSGGPAICIQCQGRIEYQTWRELKYRIIFEMEERPLGDTILPGLSEWPEAAACWQAVCPNITCHRRLYDKAETFRVIRESIEQLPETV</sequence>
<protein>
    <recommendedName>
        <fullName evidence="2">BTB domain-containing protein</fullName>
    </recommendedName>
</protein>
<dbReference type="SUPFAM" id="SSF54695">
    <property type="entry name" value="POZ domain"/>
    <property type="match status" value="1"/>
</dbReference>
<organism evidence="3 4">
    <name type="scientific">Coprinopsis marcescibilis</name>
    <name type="common">Agaric fungus</name>
    <name type="synonym">Psathyrella marcescibilis</name>
    <dbReference type="NCBI Taxonomy" id="230819"/>
    <lineage>
        <taxon>Eukaryota</taxon>
        <taxon>Fungi</taxon>
        <taxon>Dikarya</taxon>
        <taxon>Basidiomycota</taxon>
        <taxon>Agaricomycotina</taxon>
        <taxon>Agaricomycetes</taxon>
        <taxon>Agaricomycetidae</taxon>
        <taxon>Agaricales</taxon>
        <taxon>Agaricineae</taxon>
        <taxon>Psathyrellaceae</taxon>
        <taxon>Coprinopsis</taxon>
    </lineage>
</organism>
<keyword evidence="4" id="KW-1185">Reference proteome</keyword>